<dbReference type="Gene3D" id="3.30.200.20">
    <property type="entry name" value="Phosphorylase Kinase, domain 1"/>
    <property type="match status" value="1"/>
</dbReference>
<evidence type="ECO:0000256" key="1">
    <source>
        <dbReference type="ARBA" id="ARBA00022527"/>
    </source>
</evidence>
<dbReference type="Gene3D" id="1.25.40.10">
    <property type="entry name" value="Tetratricopeptide repeat domain"/>
    <property type="match status" value="1"/>
</dbReference>
<reference evidence="9" key="1">
    <citation type="submission" date="2019-07" db="EMBL/GenBank/DDBJ databases">
        <title>Annotation for the trematode Paragonimus miyazaki's.</title>
        <authorList>
            <person name="Choi Y.-J."/>
        </authorList>
    </citation>
    <scope>NUCLEOTIDE SEQUENCE</scope>
    <source>
        <strain evidence="9">Japan</strain>
    </source>
</reference>
<evidence type="ECO:0000256" key="5">
    <source>
        <dbReference type="ARBA" id="ARBA00022840"/>
    </source>
</evidence>
<keyword evidence="3 6" id="KW-0547">Nucleotide-binding</keyword>
<dbReference type="PROSITE" id="PS50011">
    <property type="entry name" value="PROTEIN_KINASE_DOM"/>
    <property type="match status" value="1"/>
</dbReference>
<dbReference type="GO" id="GO:0033316">
    <property type="term" value="P:meiotic spindle assembly checkpoint signaling"/>
    <property type="evidence" value="ECO:0007669"/>
    <property type="project" value="TreeGrafter"/>
</dbReference>
<evidence type="ECO:0000256" key="2">
    <source>
        <dbReference type="ARBA" id="ARBA00022679"/>
    </source>
</evidence>
<dbReference type="GO" id="GO:0005634">
    <property type="term" value="C:nucleus"/>
    <property type="evidence" value="ECO:0007669"/>
    <property type="project" value="TreeGrafter"/>
</dbReference>
<keyword evidence="1" id="KW-0723">Serine/threonine-protein kinase</keyword>
<evidence type="ECO:0000256" key="6">
    <source>
        <dbReference type="PROSITE-ProRule" id="PRU10141"/>
    </source>
</evidence>
<dbReference type="PROSITE" id="PS00108">
    <property type="entry name" value="PROTEIN_KINASE_ST"/>
    <property type="match status" value="1"/>
</dbReference>
<evidence type="ECO:0000256" key="4">
    <source>
        <dbReference type="ARBA" id="ARBA00022777"/>
    </source>
</evidence>
<dbReference type="AlphaFoldDB" id="A0A8S9YS91"/>
<dbReference type="InterPro" id="IPR008271">
    <property type="entry name" value="Ser/Thr_kinase_AS"/>
</dbReference>
<dbReference type="GO" id="GO:0005524">
    <property type="term" value="F:ATP binding"/>
    <property type="evidence" value="ECO:0007669"/>
    <property type="project" value="UniProtKB-UniRule"/>
</dbReference>
<dbReference type="FunFam" id="3.30.200.20:FF:000131">
    <property type="entry name" value="Dual specificity protein kinase TTK"/>
    <property type="match status" value="1"/>
</dbReference>
<dbReference type="InterPro" id="IPR000719">
    <property type="entry name" value="Prot_kinase_dom"/>
</dbReference>
<dbReference type="Gene3D" id="1.10.510.10">
    <property type="entry name" value="Transferase(Phosphotransferase) domain 1"/>
    <property type="match status" value="1"/>
</dbReference>
<gene>
    <name evidence="9" type="ORF">EG68_10446</name>
</gene>
<keyword evidence="4" id="KW-0418">Kinase</keyword>
<feature type="binding site" evidence="6">
    <location>
        <position position="337"/>
    </location>
    <ligand>
        <name>ATP</name>
        <dbReference type="ChEBI" id="CHEBI:30616"/>
    </ligand>
</feature>
<dbReference type="InterPro" id="IPR017441">
    <property type="entry name" value="Protein_kinase_ATP_BS"/>
</dbReference>
<dbReference type="InterPro" id="IPR011990">
    <property type="entry name" value="TPR-like_helical_dom_sf"/>
</dbReference>
<dbReference type="PANTHER" id="PTHR22974:SF21">
    <property type="entry name" value="DUAL SPECIFICITY PROTEIN KINASE TTK"/>
    <property type="match status" value="1"/>
</dbReference>
<organism evidence="9 10">
    <name type="scientific">Paragonimus skrjabini miyazakii</name>
    <dbReference type="NCBI Taxonomy" id="59628"/>
    <lineage>
        <taxon>Eukaryota</taxon>
        <taxon>Metazoa</taxon>
        <taxon>Spiralia</taxon>
        <taxon>Lophotrochozoa</taxon>
        <taxon>Platyhelminthes</taxon>
        <taxon>Trematoda</taxon>
        <taxon>Digenea</taxon>
        <taxon>Plagiorchiida</taxon>
        <taxon>Troglotremata</taxon>
        <taxon>Troglotrematidae</taxon>
        <taxon>Paragonimus</taxon>
    </lineage>
</organism>
<feature type="region of interest" description="Disordered" evidence="7">
    <location>
        <begin position="248"/>
        <end position="274"/>
    </location>
</feature>
<keyword evidence="2" id="KW-0808">Transferase</keyword>
<dbReference type="OrthoDB" id="20524at2759"/>
<dbReference type="EMBL" id="JTDE01006230">
    <property type="protein sequence ID" value="KAF7244971.1"/>
    <property type="molecule type" value="Genomic_DNA"/>
</dbReference>
<dbReference type="Pfam" id="PF00069">
    <property type="entry name" value="Pkinase"/>
    <property type="match status" value="1"/>
</dbReference>
<dbReference type="GO" id="GO:0000776">
    <property type="term" value="C:kinetochore"/>
    <property type="evidence" value="ECO:0007669"/>
    <property type="project" value="TreeGrafter"/>
</dbReference>
<dbReference type="PANTHER" id="PTHR22974">
    <property type="entry name" value="MIXED LINEAGE PROTEIN KINASE"/>
    <property type="match status" value="1"/>
</dbReference>
<proteinExistence type="predicted"/>
<dbReference type="InterPro" id="IPR011009">
    <property type="entry name" value="Kinase-like_dom_sf"/>
</dbReference>
<evidence type="ECO:0000313" key="9">
    <source>
        <dbReference type="EMBL" id="KAF7244971.1"/>
    </source>
</evidence>
<evidence type="ECO:0000256" key="3">
    <source>
        <dbReference type="ARBA" id="ARBA00022741"/>
    </source>
</evidence>
<dbReference type="GO" id="GO:0004712">
    <property type="term" value="F:protein serine/threonine/tyrosine kinase activity"/>
    <property type="evidence" value="ECO:0007669"/>
    <property type="project" value="TreeGrafter"/>
</dbReference>
<keyword evidence="10" id="KW-1185">Reference proteome</keyword>
<dbReference type="SMART" id="SM00220">
    <property type="entry name" value="S_TKc"/>
    <property type="match status" value="1"/>
</dbReference>
<keyword evidence="5 6" id="KW-0067">ATP-binding</keyword>
<evidence type="ECO:0000259" key="8">
    <source>
        <dbReference type="PROSITE" id="PS50011"/>
    </source>
</evidence>
<evidence type="ECO:0000313" key="10">
    <source>
        <dbReference type="Proteomes" id="UP000822476"/>
    </source>
</evidence>
<protein>
    <recommendedName>
        <fullName evidence="8">Protein kinase domain-containing protein</fullName>
    </recommendedName>
</protein>
<sequence length="526" mass="58491">MFFGAEDLSLDLQKTILKECPIRSKSHAEWLAYLDKLEAKVRTVHMQESINQVMFKLYEGACSGLPELWTEEAYLVLLVRKAVLALYEDKDTGLTQLSICAMNARRNPQLVIAVAFYYTQVGRKLRAQSLINSCKKYSTPSGLRLLHEAEELIVADGDLKPLLGPFHYEPPYQIEPEINVSSSSNYELFFNSGSPSDRFRATKCTIRDSVGENIYANKRSLSNWIVPKNLEAICISSTSTLQPDVVSSSLTSSGSLPCATPETKDSENPSGPFSPILPTAVTSPEQRLSFETTESLTTSTCFSVNGKKYRVLDVIGRGGSSVVYSVLDSDRRMWALKDVQLIGACKELVNSYANEVAMLLTLRDTGRVIRLHDYEQDPSSLRLVLELASVDLKDVLEELMEPPVDGVPNDGLLGRIPPLAVVFYWDQMLRCVKVLHDQRIVHLDLKPQNFVLVRGRLKLIDLGISQRLPDDMTRVNPALQLGTLTYMSPEQLEGPTPITTSGGLSEEQLKPIMAAAKELRCQLSAT</sequence>
<feature type="domain" description="Protein kinase" evidence="8">
    <location>
        <begin position="309"/>
        <end position="526"/>
    </location>
</feature>
<dbReference type="SUPFAM" id="SSF56112">
    <property type="entry name" value="Protein kinase-like (PK-like)"/>
    <property type="match status" value="1"/>
</dbReference>
<dbReference type="GO" id="GO:0034501">
    <property type="term" value="P:protein localization to kinetochore"/>
    <property type="evidence" value="ECO:0007669"/>
    <property type="project" value="TreeGrafter"/>
</dbReference>
<dbReference type="GO" id="GO:0007094">
    <property type="term" value="P:mitotic spindle assembly checkpoint signaling"/>
    <property type="evidence" value="ECO:0007669"/>
    <property type="project" value="TreeGrafter"/>
</dbReference>
<dbReference type="PROSITE" id="PS00107">
    <property type="entry name" value="PROTEIN_KINASE_ATP"/>
    <property type="match status" value="1"/>
</dbReference>
<dbReference type="GO" id="GO:0004674">
    <property type="term" value="F:protein serine/threonine kinase activity"/>
    <property type="evidence" value="ECO:0007669"/>
    <property type="project" value="UniProtKB-KW"/>
</dbReference>
<accession>A0A8S9YS91</accession>
<comment type="caution">
    <text evidence="9">The sequence shown here is derived from an EMBL/GenBank/DDBJ whole genome shotgun (WGS) entry which is preliminary data.</text>
</comment>
<dbReference type="GO" id="GO:0007059">
    <property type="term" value="P:chromosome segregation"/>
    <property type="evidence" value="ECO:0007669"/>
    <property type="project" value="TreeGrafter"/>
</dbReference>
<name>A0A8S9YS91_9TREM</name>
<evidence type="ECO:0000256" key="7">
    <source>
        <dbReference type="SAM" id="MobiDB-lite"/>
    </source>
</evidence>
<dbReference type="Proteomes" id="UP000822476">
    <property type="component" value="Unassembled WGS sequence"/>
</dbReference>